<keyword evidence="4" id="KW-1185">Reference proteome</keyword>
<sequence>MQNLEGKAFLKCKECESESIKIEQNLESDIINIVINSKKYYKCILGEHKNGAISFGIKGLNENLSTQYDKTTLTEYYEKFSSVIKANTQEGFLLVGDAQNVTKCDVALQFSGSFCGYTKNSQINKEDKTYIAGELENCFEDSVISELQKVLSNLFYKDVKLAVVVKHENTTHTLLSAGFQVNENQDNAEITLHIDTNKPENLGVERIAVSPNYLQAYVF</sequence>
<dbReference type="EMBL" id="BQKA01000068">
    <property type="protein sequence ID" value="GJM51568.1"/>
    <property type="molecule type" value="Genomic_DNA"/>
</dbReference>
<dbReference type="Proteomes" id="UP001207736">
    <property type="component" value="Unassembled WGS sequence"/>
</dbReference>
<name>A0AAV5AVY1_9FLAO</name>
<proteinExistence type="predicted"/>
<gene>
    <name evidence="1" type="ORF">RCZ15_25410</name>
    <name evidence="2" type="ORF">RCZ16_23230</name>
</gene>
<dbReference type="RefSeq" id="WP_264847717.1">
    <property type="nucleotide sequence ID" value="NZ_BPMA01000069.1"/>
</dbReference>
<reference evidence="1 4" key="1">
    <citation type="submission" date="2021-11" db="EMBL/GenBank/DDBJ databases">
        <title>Draft genome sequence of Capnocytophaga sp. strain KC07075 isolated from cat oral cavity.</title>
        <authorList>
            <person name="Suzuki M."/>
            <person name="Imaoka K."/>
            <person name="Kimura M."/>
            <person name="Morikawa S."/>
            <person name="Maeda K."/>
        </authorList>
    </citation>
    <scope>NUCLEOTIDE SEQUENCE</scope>
    <source>
        <strain evidence="1">KC07075</strain>
        <strain evidence="2 4">KC07079</strain>
    </source>
</reference>
<dbReference type="AlphaFoldDB" id="A0AAV5AVY1"/>
<evidence type="ECO:0000313" key="2">
    <source>
        <dbReference type="EMBL" id="GJM54007.1"/>
    </source>
</evidence>
<accession>A0AAV5AVY1</accession>
<evidence type="ECO:0000313" key="1">
    <source>
        <dbReference type="EMBL" id="GJM51568.1"/>
    </source>
</evidence>
<dbReference type="Proteomes" id="UP001208692">
    <property type="component" value="Unassembled WGS sequence"/>
</dbReference>
<dbReference type="EMBL" id="BQKB01000057">
    <property type="protein sequence ID" value="GJM54007.1"/>
    <property type="molecule type" value="Genomic_DNA"/>
</dbReference>
<organism evidence="1 3">
    <name type="scientific">Capnocytophaga catalasegens</name>
    <dbReference type="NCBI Taxonomy" id="1004260"/>
    <lineage>
        <taxon>Bacteria</taxon>
        <taxon>Pseudomonadati</taxon>
        <taxon>Bacteroidota</taxon>
        <taxon>Flavobacteriia</taxon>
        <taxon>Flavobacteriales</taxon>
        <taxon>Flavobacteriaceae</taxon>
        <taxon>Capnocytophaga</taxon>
    </lineage>
</organism>
<evidence type="ECO:0000313" key="4">
    <source>
        <dbReference type="Proteomes" id="UP001208692"/>
    </source>
</evidence>
<evidence type="ECO:0000313" key="3">
    <source>
        <dbReference type="Proteomes" id="UP001207736"/>
    </source>
</evidence>
<comment type="caution">
    <text evidence="1">The sequence shown here is derived from an EMBL/GenBank/DDBJ whole genome shotgun (WGS) entry which is preliminary data.</text>
</comment>
<protein>
    <submittedName>
        <fullName evidence="1">Uncharacterized protein</fullName>
    </submittedName>
</protein>